<name>A0A6A6WS99_9PLEO</name>
<dbReference type="GO" id="GO:0006457">
    <property type="term" value="P:protein folding"/>
    <property type="evidence" value="ECO:0007669"/>
    <property type="project" value="TreeGrafter"/>
</dbReference>
<dbReference type="EMBL" id="MU002378">
    <property type="protein sequence ID" value="KAF2786986.1"/>
    <property type="molecule type" value="Genomic_DNA"/>
</dbReference>
<dbReference type="InterPro" id="IPR051498">
    <property type="entry name" value="Phosducin-like_chap/apop_reg"/>
</dbReference>
<sequence>MNMPDMPVNVPVDDPNADTEWNDILRKHGVIPEKPPSPTPMIEEALQQARTLAHENRLEGKDLDELAELEDDEEDAFLEQYRRKRFEELSTITAASVFNQVYHLQKPDYSKDVTEASNKAYIFVLLTSSQGTNVESRILIEIWRELAQRFGDVKFCQIRADLCIEGYPDKNTPTVLVYKDGDIRRQIVTLRELRGTHTSTADLEKVLADVGAIRPTDTRLQRKKESTETSSSKIRQSKTAGEDDDSDWD</sequence>
<dbReference type="PANTHER" id="PTHR45809">
    <property type="entry name" value="VIRAL IAP-ASSOCIATED FACTOR HOMOLOG"/>
    <property type="match status" value="1"/>
</dbReference>
<dbReference type="PANTHER" id="PTHR45809:SF3">
    <property type="entry name" value="VIRAL IAP-ASSOCIATED FACTOR HOMOLOG"/>
    <property type="match status" value="1"/>
</dbReference>
<accession>A0A6A6WS99</accession>
<dbReference type="Pfam" id="PF02114">
    <property type="entry name" value="Phosducin"/>
    <property type="match status" value="1"/>
</dbReference>
<reference evidence="4" key="1">
    <citation type="journal article" date="2020" name="Stud. Mycol.">
        <title>101 Dothideomycetes genomes: a test case for predicting lifestyles and emergence of pathogens.</title>
        <authorList>
            <person name="Haridas S."/>
            <person name="Albert R."/>
            <person name="Binder M."/>
            <person name="Bloem J."/>
            <person name="Labutti K."/>
            <person name="Salamov A."/>
            <person name="Andreopoulos B."/>
            <person name="Baker S."/>
            <person name="Barry K."/>
            <person name="Bills G."/>
            <person name="Bluhm B."/>
            <person name="Cannon C."/>
            <person name="Castanera R."/>
            <person name="Culley D."/>
            <person name="Daum C."/>
            <person name="Ezra D."/>
            <person name="Gonzalez J."/>
            <person name="Henrissat B."/>
            <person name="Kuo A."/>
            <person name="Liang C."/>
            <person name="Lipzen A."/>
            <person name="Lutzoni F."/>
            <person name="Magnuson J."/>
            <person name="Mondo S."/>
            <person name="Nolan M."/>
            <person name="Ohm R."/>
            <person name="Pangilinan J."/>
            <person name="Park H.-J."/>
            <person name="Ramirez L."/>
            <person name="Alfaro M."/>
            <person name="Sun H."/>
            <person name="Tritt A."/>
            <person name="Yoshinaga Y."/>
            <person name="Zwiers L.-H."/>
            <person name="Turgeon B."/>
            <person name="Goodwin S."/>
            <person name="Spatafora J."/>
            <person name="Crous P."/>
            <person name="Grigoriev I."/>
        </authorList>
    </citation>
    <scope>NUCLEOTIDE SEQUENCE</scope>
    <source>
        <strain evidence="4">CBS 109.77</strain>
    </source>
</reference>
<dbReference type="CDD" id="cd02988">
    <property type="entry name" value="Phd_like_VIAF"/>
    <property type="match status" value="1"/>
</dbReference>
<dbReference type="OrthoDB" id="45518at2759"/>
<evidence type="ECO:0000256" key="1">
    <source>
        <dbReference type="ARBA" id="ARBA00009686"/>
    </source>
</evidence>
<evidence type="ECO:0000313" key="5">
    <source>
        <dbReference type="Proteomes" id="UP000799757"/>
    </source>
</evidence>
<keyword evidence="5" id="KW-1185">Reference proteome</keyword>
<feature type="compositionally biased region" description="Basic and acidic residues" evidence="2">
    <location>
        <begin position="217"/>
        <end position="227"/>
    </location>
</feature>
<proteinExistence type="inferred from homology"/>
<dbReference type="SUPFAM" id="SSF52833">
    <property type="entry name" value="Thioredoxin-like"/>
    <property type="match status" value="1"/>
</dbReference>
<dbReference type="InterPro" id="IPR024253">
    <property type="entry name" value="Phosducin_thioredoxin-like_dom"/>
</dbReference>
<feature type="region of interest" description="Disordered" evidence="2">
    <location>
        <begin position="217"/>
        <end position="249"/>
    </location>
</feature>
<dbReference type="Proteomes" id="UP000799757">
    <property type="component" value="Unassembled WGS sequence"/>
</dbReference>
<protein>
    <submittedName>
        <fullName evidence="4">Thioredoxin-like protein</fullName>
    </submittedName>
</protein>
<comment type="similarity">
    <text evidence="1">Belongs to the phosducin family.</text>
</comment>
<gene>
    <name evidence="4" type="ORF">K505DRAFT_379890</name>
</gene>
<dbReference type="GO" id="GO:0005737">
    <property type="term" value="C:cytoplasm"/>
    <property type="evidence" value="ECO:0007669"/>
    <property type="project" value="TreeGrafter"/>
</dbReference>
<evidence type="ECO:0000256" key="2">
    <source>
        <dbReference type="SAM" id="MobiDB-lite"/>
    </source>
</evidence>
<evidence type="ECO:0000259" key="3">
    <source>
        <dbReference type="Pfam" id="PF02114"/>
    </source>
</evidence>
<organism evidence="4 5">
    <name type="scientific">Melanomma pulvis-pyrius CBS 109.77</name>
    <dbReference type="NCBI Taxonomy" id="1314802"/>
    <lineage>
        <taxon>Eukaryota</taxon>
        <taxon>Fungi</taxon>
        <taxon>Dikarya</taxon>
        <taxon>Ascomycota</taxon>
        <taxon>Pezizomycotina</taxon>
        <taxon>Dothideomycetes</taxon>
        <taxon>Pleosporomycetidae</taxon>
        <taxon>Pleosporales</taxon>
        <taxon>Melanommataceae</taxon>
        <taxon>Melanomma</taxon>
    </lineage>
</organism>
<evidence type="ECO:0000313" key="4">
    <source>
        <dbReference type="EMBL" id="KAF2786986.1"/>
    </source>
</evidence>
<feature type="domain" description="Phosducin" evidence="3">
    <location>
        <begin position="55"/>
        <end position="217"/>
    </location>
</feature>
<dbReference type="InterPro" id="IPR036249">
    <property type="entry name" value="Thioredoxin-like_sf"/>
</dbReference>
<dbReference type="AlphaFoldDB" id="A0A6A6WS99"/>
<dbReference type="Gene3D" id="3.40.30.10">
    <property type="entry name" value="Glutaredoxin"/>
    <property type="match status" value="1"/>
</dbReference>